<proteinExistence type="predicted"/>
<reference evidence="3" key="1">
    <citation type="journal article" date="2022" name="Proc. Natl. Acad. Sci. U.S.A.">
        <title>Life cycle and functional genomics of the unicellular red alga Galdieria for elucidating algal and plant evolution and industrial use.</title>
        <authorList>
            <person name="Hirooka S."/>
            <person name="Itabashi T."/>
            <person name="Ichinose T.M."/>
            <person name="Onuma R."/>
            <person name="Fujiwara T."/>
            <person name="Yamashita S."/>
            <person name="Jong L.W."/>
            <person name="Tomita R."/>
            <person name="Iwane A.H."/>
            <person name="Miyagishima S.Y."/>
        </authorList>
    </citation>
    <scope>NUCLEOTIDE SEQUENCE</scope>
    <source>
        <strain evidence="3">NBRC 102759</strain>
    </source>
</reference>
<evidence type="ECO:0000313" key="4">
    <source>
        <dbReference type="Proteomes" id="UP001061958"/>
    </source>
</evidence>
<dbReference type="Proteomes" id="UP001061958">
    <property type="component" value="Unassembled WGS sequence"/>
</dbReference>
<gene>
    <name evidence="3" type="ORF">GpartN1_g3527.t1</name>
</gene>
<feature type="chain" id="PRO_5038714015" description="Secreted protein" evidence="2">
    <location>
        <begin position="21"/>
        <end position="161"/>
    </location>
</feature>
<comment type="caution">
    <text evidence="3">The sequence shown here is derived from an EMBL/GenBank/DDBJ whole genome shotgun (WGS) entry which is preliminary data.</text>
</comment>
<feature type="region of interest" description="Disordered" evidence="1">
    <location>
        <begin position="113"/>
        <end position="148"/>
    </location>
</feature>
<protein>
    <recommendedName>
        <fullName evidence="5">Secreted protein</fullName>
    </recommendedName>
</protein>
<evidence type="ECO:0000256" key="1">
    <source>
        <dbReference type="SAM" id="MobiDB-lite"/>
    </source>
</evidence>
<evidence type="ECO:0000256" key="2">
    <source>
        <dbReference type="SAM" id="SignalP"/>
    </source>
</evidence>
<dbReference type="EMBL" id="BQMJ01000027">
    <property type="protein sequence ID" value="GJQ11736.1"/>
    <property type="molecule type" value="Genomic_DNA"/>
</dbReference>
<keyword evidence="2" id="KW-0732">Signal</keyword>
<keyword evidence="4" id="KW-1185">Reference proteome</keyword>
<reference evidence="3" key="2">
    <citation type="submission" date="2022-01" db="EMBL/GenBank/DDBJ databases">
        <authorList>
            <person name="Hirooka S."/>
            <person name="Miyagishima S.Y."/>
        </authorList>
    </citation>
    <scope>NUCLEOTIDE SEQUENCE</scope>
    <source>
        <strain evidence="3">NBRC 102759</strain>
    </source>
</reference>
<feature type="signal peptide" evidence="2">
    <location>
        <begin position="1"/>
        <end position="20"/>
    </location>
</feature>
<evidence type="ECO:0000313" key="3">
    <source>
        <dbReference type="EMBL" id="GJQ11736.1"/>
    </source>
</evidence>
<evidence type="ECO:0008006" key="5">
    <source>
        <dbReference type="Google" id="ProtNLM"/>
    </source>
</evidence>
<name>A0A9C7PWB8_9RHOD</name>
<dbReference type="AlphaFoldDB" id="A0A9C7PWB8"/>
<accession>A0A9C7PWB8</accession>
<feature type="compositionally biased region" description="Low complexity" evidence="1">
    <location>
        <begin position="131"/>
        <end position="141"/>
    </location>
</feature>
<organism evidence="3 4">
    <name type="scientific">Galdieria partita</name>
    <dbReference type="NCBI Taxonomy" id="83374"/>
    <lineage>
        <taxon>Eukaryota</taxon>
        <taxon>Rhodophyta</taxon>
        <taxon>Bangiophyceae</taxon>
        <taxon>Galdieriales</taxon>
        <taxon>Galdieriaceae</taxon>
        <taxon>Galdieria</taxon>
    </lineage>
</organism>
<dbReference type="OrthoDB" id="10395609at2759"/>
<feature type="compositionally biased region" description="Low complexity" evidence="1">
    <location>
        <begin position="113"/>
        <end position="125"/>
    </location>
</feature>
<sequence length="161" mass="17129">MKSFLISLVCLLLTVQVIHATIYEVEVSYWFENTVCSGTPSEIISNRSSANCVSLENELWVQILKSDGILAGEVCEDNTCSVCEGAITSGACFIGVDDGRNISASLVVKEVSTAPTPTPSSVPKRTPTPKAPVTTTTPSTKQGSGNYDKVEINQQANINIS</sequence>